<keyword evidence="4" id="KW-1185">Reference proteome</keyword>
<feature type="domain" description="Ribonuclease H1 N-terminal" evidence="2">
    <location>
        <begin position="6"/>
        <end position="47"/>
    </location>
</feature>
<feature type="region of interest" description="Disordered" evidence="1">
    <location>
        <begin position="183"/>
        <end position="221"/>
    </location>
</feature>
<feature type="region of interest" description="Disordered" evidence="1">
    <location>
        <begin position="239"/>
        <end position="362"/>
    </location>
</feature>
<evidence type="ECO:0000313" key="3">
    <source>
        <dbReference type="EMBL" id="EMD37845.1"/>
    </source>
</evidence>
<feature type="region of interest" description="Disordered" evidence="1">
    <location>
        <begin position="649"/>
        <end position="780"/>
    </location>
</feature>
<feature type="compositionally biased region" description="Polar residues" evidence="1">
    <location>
        <begin position="120"/>
        <end position="135"/>
    </location>
</feature>
<protein>
    <recommendedName>
        <fullName evidence="2">Ribonuclease H1 N-terminal domain-containing protein</fullName>
    </recommendedName>
</protein>
<gene>
    <name evidence="3" type="ORF">CERSUDRAFT_114488</name>
</gene>
<feature type="region of interest" description="Disordered" evidence="1">
    <location>
        <begin position="477"/>
        <end position="496"/>
    </location>
</feature>
<evidence type="ECO:0000259" key="2">
    <source>
        <dbReference type="Pfam" id="PF01693"/>
    </source>
</evidence>
<feature type="region of interest" description="Disordered" evidence="1">
    <location>
        <begin position="535"/>
        <end position="601"/>
    </location>
</feature>
<evidence type="ECO:0000313" key="4">
    <source>
        <dbReference type="Proteomes" id="UP000016930"/>
    </source>
</evidence>
<feature type="compositionally biased region" description="Polar residues" evidence="1">
    <location>
        <begin position="477"/>
        <end position="486"/>
    </location>
</feature>
<feature type="compositionally biased region" description="Basic and acidic residues" evidence="1">
    <location>
        <begin position="183"/>
        <end position="194"/>
    </location>
</feature>
<reference evidence="3 4" key="1">
    <citation type="journal article" date="2012" name="Proc. Natl. Acad. Sci. U.S.A.">
        <title>Comparative genomics of Ceriporiopsis subvermispora and Phanerochaete chrysosporium provide insight into selective ligninolysis.</title>
        <authorList>
            <person name="Fernandez-Fueyo E."/>
            <person name="Ruiz-Duenas F.J."/>
            <person name="Ferreira P."/>
            <person name="Floudas D."/>
            <person name="Hibbett D.S."/>
            <person name="Canessa P."/>
            <person name="Larrondo L.F."/>
            <person name="James T.Y."/>
            <person name="Seelenfreund D."/>
            <person name="Lobos S."/>
            <person name="Polanco R."/>
            <person name="Tello M."/>
            <person name="Honda Y."/>
            <person name="Watanabe T."/>
            <person name="Watanabe T."/>
            <person name="Ryu J.S."/>
            <person name="Kubicek C.P."/>
            <person name="Schmoll M."/>
            <person name="Gaskell J."/>
            <person name="Hammel K.E."/>
            <person name="St John F.J."/>
            <person name="Vanden Wymelenberg A."/>
            <person name="Sabat G."/>
            <person name="Splinter BonDurant S."/>
            <person name="Syed K."/>
            <person name="Yadav J.S."/>
            <person name="Doddapaneni H."/>
            <person name="Subramanian V."/>
            <person name="Lavin J.L."/>
            <person name="Oguiza J.A."/>
            <person name="Perez G."/>
            <person name="Pisabarro A.G."/>
            <person name="Ramirez L."/>
            <person name="Santoyo F."/>
            <person name="Master E."/>
            <person name="Coutinho P.M."/>
            <person name="Henrissat B."/>
            <person name="Lombard V."/>
            <person name="Magnuson J.K."/>
            <person name="Kuees U."/>
            <person name="Hori C."/>
            <person name="Igarashi K."/>
            <person name="Samejima M."/>
            <person name="Held B.W."/>
            <person name="Barry K.W."/>
            <person name="LaButti K.M."/>
            <person name="Lapidus A."/>
            <person name="Lindquist E.A."/>
            <person name="Lucas S.M."/>
            <person name="Riley R."/>
            <person name="Salamov A.A."/>
            <person name="Hoffmeister D."/>
            <person name="Schwenk D."/>
            <person name="Hadar Y."/>
            <person name="Yarden O."/>
            <person name="de Vries R.P."/>
            <person name="Wiebenga A."/>
            <person name="Stenlid J."/>
            <person name="Eastwood D."/>
            <person name="Grigoriev I.V."/>
            <person name="Berka R.M."/>
            <person name="Blanchette R.A."/>
            <person name="Kersten P."/>
            <person name="Martinez A.T."/>
            <person name="Vicuna R."/>
            <person name="Cullen D."/>
        </authorList>
    </citation>
    <scope>NUCLEOTIDE SEQUENCE [LARGE SCALE GENOMIC DNA]</scope>
    <source>
        <strain evidence="3 4">B</strain>
    </source>
</reference>
<name>M2R006_CERS8</name>
<feature type="region of interest" description="Disordered" evidence="1">
    <location>
        <begin position="59"/>
        <end position="100"/>
    </location>
</feature>
<dbReference type="Pfam" id="PF01693">
    <property type="entry name" value="Cauli_VI"/>
    <property type="match status" value="1"/>
</dbReference>
<dbReference type="InterPro" id="IPR037056">
    <property type="entry name" value="RNase_H1_N_sf"/>
</dbReference>
<feature type="compositionally biased region" description="Polar residues" evidence="1">
    <location>
        <begin position="338"/>
        <end position="351"/>
    </location>
</feature>
<dbReference type="InterPro" id="IPR009027">
    <property type="entry name" value="Ribosomal_bL9/RNase_H1_N"/>
</dbReference>
<feature type="compositionally biased region" description="Polar residues" evidence="1">
    <location>
        <begin position="265"/>
        <end position="274"/>
    </location>
</feature>
<dbReference type="InterPro" id="IPR011320">
    <property type="entry name" value="RNase_H1_N"/>
</dbReference>
<dbReference type="AlphaFoldDB" id="M2R006"/>
<feature type="region of interest" description="Disordered" evidence="1">
    <location>
        <begin position="114"/>
        <end position="165"/>
    </location>
</feature>
<feature type="compositionally biased region" description="Low complexity" evidence="1">
    <location>
        <begin position="720"/>
        <end position="756"/>
    </location>
</feature>
<evidence type="ECO:0000256" key="1">
    <source>
        <dbReference type="SAM" id="MobiDB-lite"/>
    </source>
</evidence>
<feature type="compositionally biased region" description="Low complexity" evidence="1">
    <location>
        <begin position="574"/>
        <end position="586"/>
    </location>
</feature>
<dbReference type="Gene3D" id="3.40.970.10">
    <property type="entry name" value="Ribonuclease H1, N-terminal domain"/>
    <property type="match status" value="1"/>
</dbReference>
<feature type="region of interest" description="Disordered" evidence="1">
    <location>
        <begin position="376"/>
        <end position="471"/>
    </location>
</feature>
<dbReference type="EMBL" id="KB445796">
    <property type="protein sequence ID" value="EMD37845.1"/>
    <property type="molecule type" value="Genomic_DNA"/>
</dbReference>
<dbReference type="OrthoDB" id="3254429at2759"/>
<proteinExistence type="predicted"/>
<feature type="compositionally biased region" description="Low complexity" evidence="1">
    <location>
        <begin position="435"/>
        <end position="445"/>
    </location>
</feature>
<feature type="compositionally biased region" description="Polar residues" evidence="1">
    <location>
        <begin position="659"/>
        <end position="672"/>
    </location>
</feature>
<dbReference type="SUPFAM" id="SSF55658">
    <property type="entry name" value="L9 N-domain-like"/>
    <property type="match status" value="1"/>
</dbReference>
<sequence length="780" mass="84972">MGKYAAYVVFVGSEPGVYNDWGEVGMRISGVKGALFNGYATRIEAEEAFENVRMQGGVRTVRTDRRGDEPAVAPPRARPRPAPCTPVRQDETVKAPPTKSEAVTVKCDCCSHHPAPAPQSRPSIDENSSPPTEVTQYERERAPSIVAQAKHSPRRDRSSASARPVKLIDVPLSQLEAPIARAHESRRTRCDHANIHQPPSTHRRRNNSSSTLSYVSAPGPQVIDRNHVERYETIPTEAPFSALATGSRESKTKGRVASPADEGRFSSSPPTDVSMTVPEDCERNAKPDVSVKPAMISTLSKGRFKPEPAGTPNRTSARNRHSDEEPSNCKVIVKNEPDGSQSIESQMQSPPMRQRTDSRAMRTKLLPQALAKLDARMEDTSERDAGNAPTRPASLAKKYMRPVKESSSPMTEVTTREPFFSLEPDSPAPSARTTSQSHVSSVSSPRRVRREYTEPSVGHASPRPARSRTHDVLVTEDQLSTNSPRNSALFPPNIPPGNRLYSVERVERVERVDTYSYGPPDGDLESVSHTRMWVQEPGNTSPHRTRQPRDRSPPLSPNITVRSPRSHRQRADASRASSPSKSSCAAMPVSPTHPQSGPVHRNTVDMNVAEHAAPSPSIYTTRTVHHSPEPLARISSAQESYATADDFPSISTYARPHRNFSSASRVARTSSEPVARVAAQERDSASAVARMSSEPDIERHAQSPARQRVLERTAPGDLQSAGTSTASASSSPNEAAAVSLPLSPLHGLSLGPPLRLQATHDLDPRSPASRGLSVPSRVLR</sequence>
<dbReference type="Proteomes" id="UP000016930">
    <property type="component" value="Unassembled WGS sequence"/>
</dbReference>
<feature type="compositionally biased region" description="Basic and acidic residues" evidence="1">
    <location>
        <begin position="376"/>
        <end position="385"/>
    </location>
</feature>
<organism evidence="3 4">
    <name type="scientific">Ceriporiopsis subvermispora (strain B)</name>
    <name type="common">White-rot fungus</name>
    <name type="synonym">Gelatoporia subvermispora</name>
    <dbReference type="NCBI Taxonomy" id="914234"/>
    <lineage>
        <taxon>Eukaryota</taxon>
        <taxon>Fungi</taxon>
        <taxon>Dikarya</taxon>
        <taxon>Basidiomycota</taxon>
        <taxon>Agaricomycotina</taxon>
        <taxon>Agaricomycetes</taxon>
        <taxon>Polyporales</taxon>
        <taxon>Gelatoporiaceae</taxon>
        <taxon>Gelatoporia</taxon>
    </lineage>
</organism>
<dbReference type="HOGENOM" id="CLU_359016_0_0_1"/>
<accession>M2R006</accession>